<feature type="region of interest" description="Disordered" evidence="1">
    <location>
        <begin position="793"/>
        <end position="816"/>
    </location>
</feature>
<feature type="region of interest" description="Disordered" evidence="1">
    <location>
        <begin position="583"/>
        <end position="643"/>
    </location>
</feature>
<gene>
    <name evidence="3" type="ORF">PENARI_c035G02858</name>
</gene>
<evidence type="ECO:0000313" key="3">
    <source>
        <dbReference type="EMBL" id="OGE47876.1"/>
    </source>
</evidence>
<dbReference type="InterPro" id="IPR018744">
    <property type="entry name" value="DUF2293"/>
</dbReference>
<protein>
    <recommendedName>
        <fullName evidence="2">DUF2293 domain-containing protein</fullName>
    </recommendedName>
</protein>
<dbReference type="RefSeq" id="XP_022483333.1">
    <property type="nucleotide sequence ID" value="XM_022636770.1"/>
</dbReference>
<feature type="compositionally biased region" description="Basic and acidic residues" evidence="1">
    <location>
        <begin position="793"/>
        <end position="803"/>
    </location>
</feature>
<sequence length="930" mass="104057">MARVMGRAGSALAAARRAPSRAVQRRARKHKVIMESVTQEKKKLRSVICFEAKAPSGYTFIPAGNPQLTTSCKERCRKENLQIYAVSTTPHARTHNLSQHVHRIGYHFPSTVVAAVCSELGLYLTSTGKTLPIYAMSMRENHSRAGSEVSQVTLNTDARDAIRDLFPNIPDKDLNQIIKTAFQKGQKKVGTATELPMARRAQLAVVAHIRHTKTDYDSLLKKLSFHEARHSVEHMTLKTVIEWRGDDENGQTVLEDVFREVIVISDDEDSESEEDAIPGAGHQSTRVEILPSDTRAHEIRTPLIGNANRSGQGTPRELSEEAPPGFRFVPRMAAAKNIVDRRGFSRYQAWNRAIKEYREGMQDTQKTRFAGTTAENKSPRYATQRIAAQEVPVSRRPDVVTHAEAQQRLIPGSASMENQVQRSTLPLMDRQVAKGNVGVQGTYVPSDSQQKASNYEINARPMGLTNQESPELQILEELSGSRGVKMASGIPPTRMDSRFRYKRLPPQSEDRANAPVFVSGPKDIAQSSEVPSRRRPDPISSLYSLPGSKQAERILPSIENPWSLESRRIDGSHPLVNMAKRMSLRSVTPGRPQGDMMHYDQDTEQDGNNDKASKRRRLYHEGSRPETLPGPRPIGIPVSEGFGPRESYRRIDLAPEHRPQDQVHLRRDYMPMEQPVVGRQRSPVSFVNPPHANLDARPLDRQHIDGPHHHRSQPEHLSSVLVSEGDRTFRAAPAVSNPGAWHQYGDRSLRMPKEPRARSRIDGGRLLPEEFHQDRNLYADGFVRHVDIREPPPLEYVSRRPGPEAKPTGDSSLPVRTRITDYPGTKPFSYAQISPDQRGPLPMGSRMAPVSHNHVRTLSESSPGKSQPHVSPSQIHRPLSGGFISSRRPPPGLPPSSLAMEQNRPVYVQRVDPRPSYYPVSDGRPIVIVD</sequence>
<dbReference type="AlphaFoldDB" id="A0A1F5L4A4"/>
<accession>A0A1F5L4A4</accession>
<dbReference type="PANTHER" id="PTHR38113">
    <property type="match status" value="1"/>
</dbReference>
<proteinExistence type="predicted"/>
<feature type="region of interest" description="Disordered" evidence="1">
    <location>
        <begin position="854"/>
        <end position="930"/>
    </location>
</feature>
<keyword evidence="4" id="KW-1185">Reference proteome</keyword>
<evidence type="ECO:0000259" key="2">
    <source>
        <dbReference type="Pfam" id="PF10056"/>
    </source>
</evidence>
<reference evidence="3 4" key="1">
    <citation type="journal article" date="2016" name="Sci. Rep.">
        <title>Penicillium arizonense, a new, genome sequenced fungal species, reveals a high chemical diversity in secreted metabolites.</title>
        <authorList>
            <person name="Grijseels S."/>
            <person name="Nielsen J.C."/>
            <person name="Randelovic M."/>
            <person name="Nielsen J."/>
            <person name="Nielsen K.F."/>
            <person name="Workman M."/>
            <person name="Frisvad J.C."/>
        </authorList>
    </citation>
    <scope>NUCLEOTIDE SEQUENCE [LARGE SCALE GENOMIC DNA]</scope>
    <source>
        <strain evidence="3 4">CBS 141311</strain>
    </source>
</reference>
<dbReference type="PANTHER" id="PTHR38113:SF1">
    <property type="entry name" value="DUF2293 DOMAIN-CONTAINING PROTEIN"/>
    <property type="match status" value="1"/>
</dbReference>
<dbReference type="GeneID" id="34581504"/>
<evidence type="ECO:0000313" key="4">
    <source>
        <dbReference type="Proteomes" id="UP000177622"/>
    </source>
</evidence>
<dbReference type="OrthoDB" id="5288828at2759"/>
<dbReference type="EMBL" id="LXJU01000035">
    <property type="protein sequence ID" value="OGE47876.1"/>
    <property type="molecule type" value="Genomic_DNA"/>
</dbReference>
<comment type="caution">
    <text evidence="3">The sequence shown here is derived from an EMBL/GenBank/DDBJ whole genome shotgun (WGS) entry which is preliminary data.</text>
</comment>
<name>A0A1F5L4A4_PENAI</name>
<feature type="region of interest" description="Disordered" evidence="1">
    <location>
        <begin position="504"/>
        <end position="545"/>
    </location>
</feature>
<feature type="region of interest" description="Disordered" evidence="1">
    <location>
        <begin position="1"/>
        <end position="27"/>
    </location>
</feature>
<organism evidence="3 4">
    <name type="scientific">Penicillium arizonense</name>
    <dbReference type="NCBI Taxonomy" id="1835702"/>
    <lineage>
        <taxon>Eukaryota</taxon>
        <taxon>Fungi</taxon>
        <taxon>Dikarya</taxon>
        <taxon>Ascomycota</taxon>
        <taxon>Pezizomycotina</taxon>
        <taxon>Eurotiomycetes</taxon>
        <taxon>Eurotiomycetidae</taxon>
        <taxon>Eurotiales</taxon>
        <taxon>Aspergillaceae</taxon>
        <taxon>Penicillium</taxon>
    </lineage>
</organism>
<evidence type="ECO:0000256" key="1">
    <source>
        <dbReference type="SAM" id="MobiDB-lite"/>
    </source>
</evidence>
<feature type="compositionally biased region" description="Low complexity" evidence="1">
    <location>
        <begin position="7"/>
        <end position="22"/>
    </location>
</feature>
<dbReference type="STRING" id="1835702.A0A1F5L4A4"/>
<feature type="domain" description="DUF2293" evidence="2">
    <location>
        <begin position="161"/>
        <end position="244"/>
    </location>
</feature>
<dbReference type="Proteomes" id="UP000177622">
    <property type="component" value="Unassembled WGS sequence"/>
</dbReference>
<dbReference type="Pfam" id="PF10056">
    <property type="entry name" value="DUF2293"/>
    <property type="match status" value="1"/>
</dbReference>
<feature type="compositionally biased region" description="Polar residues" evidence="1">
    <location>
        <begin position="856"/>
        <end position="874"/>
    </location>
</feature>
<feature type="region of interest" description="Disordered" evidence="1">
    <location>
        <begin position="821"/>
        <end position="840"/>
    </location>
</feature>